<dbReference type="PANTHER" id="PTHR33121:SF70">
    <property type="entry name" value="SIGNALING PROTEIN YKOW"/>
    <property type="match status" value="1"/>
</dbReference>
<keyword evidence="1" id="KW-1133">Transmembrane helix</keyword>
<feature type="domain" description="GGDEF" evidence="3">
    <location>
        <begin position="561"/>
        <end position="693"/>
    </location>
</feature>
<feature type="transmembrane region" description="Helical" evidence="1">
    <location>
        <begin position="379"/>
        <end position="400"/>
    </location>
</feature>
<dbReference type="InterPro" id="IPR000160">
    <property type="entry name" value="GGDEF_dom"/>
</dbReference>
<evidence type="ECO:0000259" key="3">
    <source>
        <dbReference type="PROSITE" id="PS50887"/>
    </source>
</evidence>
<dbReference type="Proteomes" id="UP001501176">
    <property type="component" value="Unassembled WGS sequence"/>
</dbReference>
<dbReference type="InterPro" id="IPR043128">
    <property type="entry name" value="Rev_trsase/Diguanyl_cyclase"/>
</dbReference>
<evidence type="ECO:0000259" key="2">
    <source>
        <dbReference type="PROSITE" id="PS50883"/>
    </source>
</evidence>
<evidence type="ECO:0000256" key="1">
    <source>
        <dbReference type="SAM" id="Phobius"/>
    </source>
</evidence>
<reference evidence="5" key="1">
    <citation type="journal article" date="2019" name="Int. J. Syst. Evol. Microbiol.">
        <title>The Global Catalogue of Microorganisms (GCM) 10K type strain sequencing project: providing services to taxonomists for standard genome sequencing and annotation.</title>
        <authorList>
            <consortium name="The Broad Institute Genomics Platform"/>
            <consortium name="The Broad Institute Genome Sequencing Center for Infectious Disease"/>
            <person name="Wu L."/>
            <person name="Ma J."/>
        </authorList>
    </citation>
    <scope>NUCLEOTIDE SEQUENCE [LARGE SCALE GENOMIC DNA]</scope>
    <source>
        <strain evidence="5">JCM 16240</strain>
    </source>
</reference>
<gene>
    <name evidence="4" type="ORF">GCM10009125_20300</name>
</gene>
<dbReference type="Pfam" id="PF00990">
    <property type="entry name" value="GGDEF"/>
    <property type="match status" value="1"/>
</dbReference>
<protein>
    <recommendedName>
        <fullName evidence="6">Diguanylate cyclase</fullName>
    </recommendedName>
</protein>
<keyword evidence="1" id="KW-0812">Transmembrane</keyword>
<dbReference type="CDD" id="cd01948">
    <property type="entry name" value="EAL"/>
    <property type="match status" value="1"/>
</dbReference>
<feature type="transmembrane region" description="Helical" evidence="1">
    <location>
        <begin position="267"/>
        <end position="286"/>
    </location>
</feature>
<feature type="domain" description="EAL" evidence="2">
    <location>
        <begin position="703"/>
        <end position="958"/>
    </location>
</feature>
<sequence length="978" mass="108022">MAIKTLLSSPPASPPHSAAGRVWSFLLYFGIPALLALGLAASLLLQPRYSSGSGQPLTTRFLHADAWLEPTAALQQLRQRPTRLAQHADAGQAWLLADLPAGSSTDPGTRLALLVPAHPAGAPQCWLTPSLHAGDDASSSAPLEELEVRDGLLGQEMRLPNAPTADQVLCRLDMSAPARLSIEEWQSHELAGATAYTAQASGLLEGGLLTLAAFLIVISLTMREQPYTVLACWILCNLRLGAWALGWDHQFLGVIIPPAPLIWIRKLTVLVHYVLTVQLFTTLFQPSLDAATLRRLRLVGRTSAACLLVALLVLPGEWFPFTIFLTAWLASALVAVAVVHGLFRFNTRSQLWHTIGVCLALALLLTGLVLIGLGREHLIAPFAGVAALLLCNVLVALAAADKMREERQLRLRQRNDLIARDTLTPLGLFTLGATRHFEHLNPNARDILDIAPDADLHALAWSDFFPKVDWLEISVATEQGCDTEIQRIQASPDAPARNFLLRATLVGSRIEGSLQDISARTETIRKLRLMADNDPLTDTLNRRGIEKSMQKAIEDLQQVNTPCALAFLDLDHLKRVNDLFGHSMGDTLLQMVCERLKYSLSDNQPLGRIGNDEFIILFPGKRAGEVRRTAQDMIESLNGSALYVGERAFQLKSAMGLIDIDRTMTPKDAIAAASRACRDARKQHQDVVLYEENARELFDHIDEMHLFEQLESTGTSEDIFLEMQPIMSLRHPLQTLNFEALLRVRNTGARPLQTGKIIQAAEDSGMVTAIDKWVFTTLLDWMSRHHLKLGQTRQVNVNLSGVSLNDDRFIDALFGILNQQPQFTRRLCVEITEGVALQDLERTRQFMRRLQRMGARVALDDFGAGYTSFSYLKELPADMIKIDGTLIRDMLASEANIAIVNSIVDLAHNLGMECIAEWVEDVATLRALADMGVDYVQGYVISKSRPPLDILACENIMPLVADPAARAYIEEISGRRMP</sequence>
<organism evidence="4 5">
    <name type="scientific">Castellaniella daejeonensis</name>
    <dbReference type="NCBI Taxonomy" id="659013"/>
    <lineage>
        <taxon>Bacteria</taxon>
        <taxon>Pseudomonadati</taxon>
        <taxon>Pseudomonadota</taxon>
        <taxon>Betaproteobacteria</taxon>
        <taxon>Burkholderiales</taxon>
        <taxon>Alcaligenaceae</taxon>
        <taxon>Castellaniella</taxon>
    </lineage>
</organism>
<dbReference type="Pfam" id="PF00563">
    <property type="entry name" value="EAL"/>
    <property type="match status" value="1"/>
</dbReference>
<dbReference type="PROSITE" id="PS50887">
    <property type="entry name" value="GGDEF"/>
    <property type="match status" value="1"/>
</dbReference>
<proteinExistence type="predicted"/>
<dbReference type="PANTHER" id="PTHR33121">
    <property type="entry name" value="CYCLIC DI-GMP PHOSPHODIESTERASE PDEF"/>
    <property type="match status" value="1"/>
</dbReference>
<name>A0ABP3DJC9_9BURK</name>
<dbReference type="InterPro" id="IPR050706">
    <property type="entry name" value="Cyclic-di-GMP_PDE-like"/>
</dbReference>
<dbReference type="InterPro" id="IPR001633">
    <property type="entry name" value="EAL_dom"/>
</dbReference>
<feature type="transmembrane region" description="Helical" evidence="1">
    <location>
        <begin position="25"/>
        <end position="45"/>
    </location>
</feature>
<evidence type="ECO:0000313" key="4">
    <source>
        <dbReference type="EMBL" id="GAA0231270.1"/>
    </source>
</evidence>
<dbReference type="SMART" id="SM00052">
    <property type="entry name" value="EAL"/>
    <property type="match status" value="1"/>
</dbReference>
<evidence type="ECO:0008006" key="6">
    <source>
        <dbReference type="Google" id="ProtNLM"/>
    </source>
</evidence>
<keyword evidence="1" id="KW-0472">Membrane</keyword>
<dbReference type="SMART" id="SM00267">
    <property type="entry name" value="GGDEF"/>
    <property type="match status" value="1"/>
</dbReference>
<dbReference type="SUPFAM" id="SSF141868">
    <property type="entry name" value="EAL domain-like"/>
    <property type="match status" value="1"/>
</dbReference>
<feature type="transmembrane region" description="Helical" evidence="1">
    <location>
        <begin position="321"/>
        <end position="343"/>
    </location>
</feature>
<keyword evidence="5" id="KW-1185">Reference proteome</keyword>
<dbReference type="NCBIfam" id="TIGR00254">
    <property type="entry name" value="GGDEF"/>
    <property type="match status" value="1"/>
</dbReference>
<dbReference type="InterPro" id="IPR035919">
    <property type="entry name" value="EAL_sf"/>
</dbReference>
<feature type="transmembrane region" description="Helical" evidence="1">
    <location>
        <begin position="355"/>
        <end position="373"/>
    </location>
</feature>
<dbReference type="CDD" id="cd01949">
    <property type="entry name" value="GGDEF"/>
    <property type="match status" value="1"/>
</dbReference>
<dbReference type="SUPFAM" id="SSF55073">
    <property type="entry name" value="Nucleotide cyclase"/>
    <property type="match status" value="1"/>
</dbReference>
<dbReference type="RefSeq" id="WP_343821252.1">
    <property type="nucleotide sequence ID" value="NZ_BAAAFN010000015.1"/>
</dbReference>
<accession>A0ABP3DJC9</accession>
<dbReference type="InterPro" id="IPR029787">
    <property type="entry name" value="Nucleotide_cyclase"/>
</dbReference>
<dbReference type="Gene3D" id="3.30.70.270">
    <property type="match status" value="1"/>
</dbReference>
<evidence type="ECO:0000313" key="5">
    <source>
        <dbReference type="Proteomes" id="UP001501176"/>
    </source>
</evidence>
<dbReference type="EMBL" id="BAAAFN010000015">
    <property type="protein sequence ID" value="GAA0231270.1"/>
    <property type="molecule type" value="Genomic_DNA"/>
</dbReference>
<dbReference type="PROSITE" id="PS50883">
    <property type="entry name" value="EAL"/>
    <property type="match status" value="1"/>
</dbReference>
<feature type="transmembrane region" description="Helical" evidence="1">
    <location>
        <begin position="298"/>
        <end position="315"/>
    </location>
</feature>
<comment type="caution">
    <text evidence="4">The sequence shown here is derived from an EMBL/GenBank/DDBJ whole genome shotgun (WGS) entry which is preliminary data.</text>
</comment>
<dbReference type="Gene3D" id="3.20.20.450">
    <property type="entry name" value="EAL domain"/>
    <property type="match status" value="1"/>
</dbReference>